<keyword evidence="4 5" id="KW-0949">S-adenosyl-L-methionine</keyword>
<dbReference type="RefSeq" id="WP_011865746.1">
    <property type="nucleotide sequence ID" value="NC_009092.1"/>
</dbReference>
<dbReference type="HOGENOM" id="CLU_042432_5_0_6"/>
<keyword evidence="3 5" id="KW-0831">Ubiquinone biosynthesis</keyword>
<dbReference type="HAMAP" id="MF_00472">
    <property type="entry name" value="UbiG"/>
    <property type="match status" value="1"/>
</dbReference>
<dbReference type="Gene3D" id="3.40.50.150">
    <property type="entry name" value="Vaccinia Virus protein VP39"/>
    <property type="match status" value="1"/>
</dbReference>
<comment type="pathway">
    <text evidence="5">Cofactor biosynthesis; ubiquinone biosynthesis.</text>
</comment>
<comment type="catalytic activity">
    <reaction evidence="5">
        <text>a 3-(all-trans-polyprenyl)benzene-1,2-diol + S-adenosyl-L-methionine = a 2-methoxy-6-(all-trans-polyprenyl)phenol + S-adenosyl-L-homocysteine + H(+)</text>
        <dbReference type="Rhea" id="RHEA:31411"/>
        <dbReference type="Rhea" id="RHEA-COMP:9550"/>
        <dbReference type="Rhea" id="RHEA-COMP:9551"/>
        <dbReference type="ChEBI" id="CHEBI:15378"/>
        <dbReference type="ChEBI" id="CHEBI:57856"/>
        <dbReference type="ChEBI" id="CHEBI:59789"/>
        <dbReference type="ChEBI" id="CHEBI:62729"/>
        <dbReference type="ChEBI" id="CHEBI:62731"/>
        <dbReference type="EC" id="2.1.1.222"/>
    </reaction>
</comment>
<dbReference type="PANTHER" id="PTHR43464:SF19">
    <property type="entry name" value="UBIQUINONE BIOSYNTHESIS O-METHYLTRANSFERASE, MITOCHONDRIAL"/>
    <property type="match status" value="1"/>
</dbReference>
<dbReference type="GO" id="GO:0061542">
    <property type="term" value="F:3-demethylubiquinol 3-O-methyltransferase activity"/>
    <property type="evidence" value="ECO:0007669"/>
    <property type="project" value="UniProtKB-UniRule"/>
</dbReference>
<dbReference type="EMBL" id="CP000606">
    <property type="protein sequence ID" value="ABO23814.1"/>
    <property type="molecule type" value="Genomic_DNA"/>
</dbReference>
<keyword evidence="1 5" id="KW-0489">Methyltransferase</keyword>
<dbReference type="KEGG" id="slo:Shew_1948"/>
<evidence type="ECO:0000256" key="2">
    <source>
        <dbReference type="ARBA" id="ARBA00022679"/>
    </source>
</evidence>
<comment type="function">
    <text evidence="5">O-methyltransferase that catalyzes the 2 O-methylation steps in the ubiquinone biosynthetic pathway.</text>
</comment>
<feature type="binding site" evidence="5">
    <location>
        <position position="105"/>
    </location>
    <ligand>
        <name>S-adenosyl-L-methionine</name>
        <dbReference type="ChEBI" id="CHEBI:59789"/>
    </ligand>
</feature>
<dbReference type="SUPFAM" id="SSF53335">
    <property type="entry name" value="S-adenosyl-L-methionine-dependent methyltransferases"/>
    <property type="match status" value="1"/>
</dbReference>
<dbReference type="Pfam" id="PF13489">
    <property type="entry name" value="Methyltransf_23"/>
    <property type="match status" value="1"/>
</dbReference>
<feature type="binding site" evidence="5">
    <location>
        <position position="84"/>
    </location>
    <ligand>
        <name>S-adenosyl-L-methionine</name>
        <dbReference type="ChEBI" id="CHEBI:59789"/>
    </ligand>
</feature>
<dbReference type="PANTHER" id="PTHR43464">
    <property type="entry name" value="METHYLTRANSFERASE"/>
    <property type="match status" value="1"/>
</dbReference>
<keyword evidence="2 5" id="KW-0808">Transferase</keyword>
<keyword evidence="7" id="KW-1185">Reference proteome</keyword>
<accession>A3QEB6</accession>
<evidence type="ECO:0000256" key="5">
    <source>
        <dbReference type="HAMAP-Rule" id="MF_00472"/>
    </source>
</evidence>
<gene>
    <name evidence="5" type="primary">ubiG</name>
    <name evidence="6" type="ordered locus">Shew_1948</name>
</gene>
<feature type="binding site" evidence="5">
    <location>
        <position position="64"/>
    </location>
    <ligand>
        <name>S-adenosyl-L-methionine</name>
        <dbReference type="ChEBI" id="CHEBI:59789"/>
    </ligand>
</feature>
<dbReference type="UniPathway" id="UPA00232"/>
<dbReference type="STRING" id="323850.Shew_1948"/>
<dbReference type="EC" id="2.1.1.64" evidence="5"/>
<sequence length="262" mass="28933">MGIIATSFIPFRGLSVSNLSETNFSETSNANVDPQEIAKFEKMAATWWDPEGEFKPIHKLNPLRLNYIDQAVGGLFGKRVLDVGCGGGILSESMARLGARVDGLDMGAEPLDVAKLHALEMGVEINYIQDTAEHHRDSHQGQYDVVTCMEMLEHVPDPASVIKACSDMVKPGGYVFFSTINRNIRAYVETVIGAEYLLKMLPVGTHDHKKYIKPAELIGMADAVDLECVDATGITYNPLTEIFRYTKSLDVNYMIATVKQDD</sequence>
<dbReference type="eggNOG" id="COG2227">
    <property type="taxonomic scope" value="Bacteria"/>
</dbReference>
<name>A3QEB6_SHELP</name>
<protein>
    <recommendedName>
        <fullName evidence="5">Ubiquinone biosynthesis O-methyltransferase</fullName>
    </recommendedName>
    <alternativeName>
        <fullName evidence="5">2-polyprenyl-6-hydroxyphenol methylase</fullName>
        <ecNumber evidence="5">2.1.1.222</ecNumber>
    </alternativeName>
    <alternativeName>
        <fullName evidence="5">3-demethylubiquinone 3-O-methyltransferase</fullName>
        <ecNumber evidence="5">2.1.1.64</ecNumber>
    </alternativeName>
</protein>
<dbReference type="CDD" id="cd02440">
    <property type="entry name" value="AdoMet_MTases"/>
    <property type="match status" value="1"/>
</dbReference>
<comment type="catalytic activity">
    <reaction evidence="5">
        <text>a 3-demethylubiquinol + S-adenosyl-L-methionine = a ubiquinol + S-adenosyl-L-homocysteine + H(+)</text>
        <dbReference type="Rhea" id="RHEA:44380"/>
        <dbReference type="Rhea" id="RHEA-COMP:9566"/>
        <dbReference type="Rhea" id="RHEA-COMP:10914"/>
        <dbReference type="ChEBI" id="CHEBI:15378"/>
        <dbReference type="ChEBI" id="CHEBI:17976"/>
        <dbReference type="ChEBI" id="CHEBI:57856"/>
        <dbReference type="ChEBI" id="CHEBI:59789"/>
        <dbReference type="ChEBI" id="CHEBI:84422"/>
        <dbReference type="EC" id="2.1.1.64"/>
    </reaction>
</comment>
<reference evidence="6 7" key="1">
    <citation type="submission" date="2007-03" db="EMBL/GenBank/DDBJ databases">
        <title>Complete sequence of Shewanella loihica PV-4.</title>
        <authorList>
            <consortium name="US DOE Joint Genome Institute"/>
            <person name="Copeland A."/>
            <person name="Lucas S."/>
            <person name="Lapidus A."/>
            <person name="Barry K."/>
            <person name="Detter J.C."/>
            <person name="Glavina del Rio T."/>
            <person name="Hammon N."/>
            <person name="Israni S."/>
            <person name="Dalin E."/>
            <person name="Tice H."/>
            <person name="Pitluck S."/>
            <person name="Chain P."/>
            <person name="Malfatti S."/>
            <person name="Shin M."/>
            <person name="Vergez L."/>
            <person name="Schmutz J."/>
            <person name="Larimer F."/>
            <person name="Land M."/>
            <person name="Hauser L."/>
            <person name="Kyrpides N."/>
            <person name="Mikhailova N."/>
            <person name="Romine M.F."/>
            <person name="Serres G."/>
            <person name="Fredrickson J."/>
            <person name="Tiedje J."/>
            <person name="Richardson P."/>
        </authorList>
    </citation>
    <scope>NUCLEOTIDE SEQUENCE [LARGE SCALE GENOMIC DNA]</scope>
    <source>
        <strain evidence="7">ATCC BAA-1088 / PV-4</strain>
    </source>
</reference>
<evidence type="ECO:0000313" key="7">
    <source>
        <dbReference type="Proteomes" id="UP000001558"/>
    </source>
</evidence>
<evidence type="ECO:0000256" key="1">
    <source>
        <dbReference type="ARBA" id="ARBA00022603"/>
    </source>
</evidence>
<dbReference type="FunFam" id="3.40.50.150:FF:000028">
    <property type="entry name" value="Ubiquinone biosynthesis O-methyltransferase"/>
    <property type="match status" value="1"/>
</dbReference>
<dbReference type="GO" id="GO:0102208">
    <property type="term" value="F:2-polyprenyl-6-hydroxyphenol methylase activity"/>
    <property type="evidence" value="ECO:0007669"/>
    <property type="project" value="UniProtKB-EC"/>
</dbReference>
<evidence type="ECO:0000313" key="6">
    <source>
        <dbReference type="EMBL" id="ABO23814.1"/>
    </source>
</evidence>
<dbReference type="Proteomes" id="UP000001558">
    <property type="component" value="Chromosome"/>
</dbReference>
<dbReference type="OrthoDB" id="9801538at2"/>
<comment type="similarity">
    <text evidence="5">Belongs to the methyltransferase superfamily. UbiG/COQ3 family.</text>
</comment>
<dbReference type="EC" id="2.1.1.222" evidence="5"/>
<dbReference type="InterPro" id="IPR010233">
    <property type="entry name" value="UbiG_MeTrfase"/>
</dbReference>
<evidence type="ECO:0000256" key="4">
    <source>
        <dbReference type="ARBA" id="ARBA00022691"/>
    </source>
</evidence>
<feature type="binding site" evidence="5">
    <location>
        <position position="149"/>
    </location>
    <ligand>
        <name>S-adenosyl-L-methionine</name>
        <dbReference type="ChEBI" id="CHEBI:59789"/>
    </ligand>
</feature>
<organism evidence="6 7">
    <name type="scientific">Shewanella loihica (strain ATCC BAA-1088 / PV-4)</name>
    <dbReference type="NCBI Taxonomy" id="323850"/>
    <lineage>
        <taxon>Bacteria</taxon>
        <taxon>Pseudomonadati</taxon>
        <taxon>Pseudomonadota</taxon>
        <taxon>Gammaproteobacteria</taxon>
        <taxon>Alteromonadales</taxon>
        <taxon>Shewanellaceae</taxon>
        <taxon>Shewanella</taxon>
    </lineage>
</organism>
<dbReference type="GO" id="GO:0010420">
    <property type="term" value="F:polyprenyldihydroxybenzoate methyltransferase activity"/>
    <property type="evidence" value="ECO:0007669"/>
    <property type="project" value="InterPro"/>
</dbReference>
<proteinExistence type="inferred from homology"/>
<keyword evidence="6" id="KW-0830">Ubiquinone</keyword>
<dbReference type="AlphaFoldDB" id="A3QEB6"/>
<evidence type="ECO:0000256" key="3">
    <source>
        <dbReference type="ARBA" id="ARBA00022688"/>
    </source>
</evidence>
<dbReference type="GO" id="GO:0032259">
    <property type="term" value="P:methylation"/>
    <property type="evidence" value="ECO:0007669"/>
    <property type="project" value="UniProtKB-KW"/>
</dbReference>
<dbReference type="InterPro" id="IPR029063">
    <property type="entry name" value="SAM-dependent_MTases_sf"/>
</dbReference>
<dbReference type="NCBIfam" id="TIGR01983">
    <property type="entry name" value="UbiG"/>
    <property type="match status" value="1"/>
</dbReference>